<dbReference type="Proteomes" id="UP000800200">
    <property type="component" value="Unassembled WGS sequence"/>
</dbReference>
<dbReference type="Pfam" id="PF13424">
    <property type="entry name" value="TPR_12"/>
    <property type="match status" value="2"/>
</dbReference>
<dbReference type="EMBL" id="ML994783">
    <property type="protein sequence ID" value="KAF2174721.1"/>
    <property type="molecule type" value="Genomic_DNA"/>
</dbReference>
<dbReference type="PANTHER" id="PTHR46082:SF6">
    <property type="entry name" value="AAA+ ATPASE DOMAIN-CONTAINING PROTEIN-RELATED"/>
    <property type="match status" value="1"/>
</dbReference>
<dbReference type="SUPFAM" id="SSF48452">
    <property type="entry name" value="TPR-like"/>
    <property type="match status" value="2"/>
</dbReference>
<dbReference type="InterPro" id="IPR027417">
    <property type="entry name" value="P-loop_NTPase"/>
</dbReference>
<evidence type="ECO:0000259" key="2">
    <source>
        <dbReference type="Pfam" id="PF25000"/>
    </source>
</evidence>
<evidence type="ECO:0000313" key="4">
    <source>
        <dbReference type="EMBL" id="KAF2174721.1"/>
    </source>
</evidence>
<evidence type="ECO:0000313" key="3">
    <source>
        <dbReference type="EMBL" id="KAF2174719.1"/>
    </source>
</evidence>
<feature type="domain" description="NB-ARC" evidence="1">
    <location>
        <begin position="81"/>
        <end position="247"/>
    </location>
</feature>
<dbReference type="PANTHER" id="PTHR46082">
    <property type="entry name" value="ATP/GTP-BINDING PROTEIN-RELATED"/>
    <property type="match status" value="1"/>
</dbReference>
<reference evidence="3" key="1">
    <citation type="journal article" date="2020" name="Stud. Mycol.">
        <title>101 Dothideomycetes genomes: a test case for predicting lifestyles and emergence of pathogens.</title>
        <authorList>
            <person name="Haridas S."/>
            <person name="Albert R."/>
            <person name="Binder M."/>
            <person name="Bloem J."/>
            <person name="Labutti K."/>
            <person name="Salamov A."/>
            <person name="Andreopoulos B."/>
            <person name="Baker S."/>
            <person name="Barry K."/>
            <person name="Bills G."/>
            <person name="Bluhm B."/>
            <person name="Cannon C."/>
            <person name="Castanera R."/>
            <person name="Culley D."/>
            <person name="Daum C."/>
            <person name="Ezra D."/>
            <person name="Gonzalez J."/>
            <person name="Henrissat B."/>
            <person name="Kuo A."/>
            <person name="Liang C."/>
            <person name="Lipzen A."/>
            <person name="Lutzoni F."/>
            <person name="Magnuson J."/>
            <person name="Mondo S."/>
            <person name="Nolan M."/>
            <person name="Ohm R."/>
            <person name="Pangilinan J."/>
            <person name="Park H.-J."/>
            <person name="Ramirez L."/>
            <person name="Alfaro M."/>
            <person name="Sun H."/>
            <person name="Tritt A."/>
            <person name="Yoshinaga Y."/>
            <person name="Zwiers L.-H."/>
            <person name="Turgeon B."/>
            <person name="Goodwin S."/>
            <person name="Spatafora J."/>
            <person name="Crous P."/>
            <person name="Grigoriev I."/>
        </authorList>
    </citation>
    <scope>NUCLEOTIDE SEQUENCE</scope>
    <source>
        <strain evidence="3">CBS 207.26</strain>
    </source>
</reference>
<proteinExistence type="predicted"/>
<gene>
    <name evidence="4" type="ORF">K469DRAFT_648001</name>
    <name evidence="3" type="ORF">K469DRAFT_648002</name>
</gene>
<dbReference type="InterPro" id="IPR002182">
    <property type="entry name" value="NB-ARC"/>
</dbReference>
<dbReference type="OrthoDB" id="20872at2759"/>
<dbReference type="Gene3D" id="1.25.40.10">
    <property type="entry name" value="Tetratricopeptide repeat domain"/>
    <property type="match status" value="2"/>
</dbReference>
<dbReference type="Pfam" id="PF13374">
    <property type="entry name" value="TPR_10"/>
    <property type="match status" value="2"/>
</dbReference>
<feature type="domain" description="DUF7779" evidence="2">
    <location>
        <begin position="330"/>
        <end position="412"/>
    </location>
</feature>
<dbReference type="AlphaFoldDB" id="A0A6A6D936"/>
<dbReference type="Gene3D" id="3.40.50.300">
    <property type="entry name" value="P-loop containing nucleotide triphosphate hydrolases"/>
    <property type="match status" value="1"/>
</dbReference>
<protein>
    <submittedName>
        <fullName evidence="3">TPR-like protein</fullName>
    </submittedName>
</protein>
<dbReference type="EMBL" id="ML994784">
    <property type="protein sequence ID" value="KAF2174719.1"/>
    <property type="molecule type" value="Genomic_DNA"/>
</dbReference>
<dbReference type="InterPro" id="IPR053137">
    <property type="entry name" value="NLR-like"/>
</dbReference>
<accession>A0A6A6D936</accession>
<dbReference type="GO" id="GO:0043531">
    <property type="term" value="F:ADP binding"/>
    <property type="evidence" value="ECO:0007669"/>
    <property type="project" value="InterPro"/>
</dbReference>
<evidence type="ECO:0000313" key="5">
    <source>
        <dbReference type="Proteomes" id="UP000800200"/>
    </source>
</evidence>
<keyword evidence="5" id="KW-1185">Reference proteome</keyword>
<organism evidence="3 5">
    <name type="scientific">Zopfia rhizophila CBS 207.26</name>
    <dbReference type="NCBI Taxonomy" id="1314779"/>
    <lineage>
        <taxon>Eukaryota</taxon>
        <taxon>Fungi</taxon>
        <taxon>Dikarya</taxon>
        <taxon>Ascomycota</taxon>
        <taxon>Pezizomycotina</taxon>
        <taxon>Dothideomycetes</taxon>
        <taxon>Dothideomycetes incertae sedis</taxon>
        <taxon>Zopfiaceae</taxon>
        <taxon>Zopfia</taxon>
    </lineage>
</organism>
<sequence length="733" mass="82845">MQRSREFTGAVSGRNVVAGPYCGPGGTMNFNFGGYPPTQDELSRKRKPFSTVPFAPDPDFVDRPEILAWIRDKCAGQGARAALVGLGGVGKSQIAIQYSHEVRDASPRTFVFWVHASTKARFEEAYRGIADRLELPERNDPKVDVLRLVSNWLYNETNGKWVMVLDNVDDIEVFYPKRTRTRDESSTVALAPLAVYLPQSRNGSILITSRSKDTAARLAGGYRNIKEVHAMDESQALDLFQNKLHSASSEEGAANLLSALDYIPLAITQAAAFINRRGRITASGYLDEFRRNDKKRESLLNWDSGDLRRDESASNSVVLTWQMSFERIHEQRRSAADLLSLMSFFNPQGIPEWILRRHSRSVAKTGDEDEADNVFDEDLDTLQAYSLITATANRDVCEMHALVQFCTRAWLSTFSNSKQWDREFLGLMAREFPSADFKNWTKCQQLLPHIESLYNSEPPSNDLVKKWAKVLNDAARYIQKAQGKYEEAERMNRLALKGCEKELGEQHLQTLTGANNLALVLRSQGKYNEAEKLSRRAVEGFEKELGEQHPHTLTRVNNLALMLRAQRKCDEAEKLSRRALEWRKKELGEQHSDTLMSVSNLAGVLRYQGKYDEAEKLNRRALEGREKELGGQHPSTLRSVSNLAGVLRDQGKYDEAEELNRRALEGREKELGVQHPHTLRSVSNLAGVLRDQGKYDKAEKLNRRALEGREKELGVQHPPTLTSVGNLASVLRD</sequence>
<name>A0A6A6D936_9PEZI</name>
<dbReference type="SUPFAM" id="SSF52540">
    <property type="entry name" value="P-loop containing nucleoside triphosphate hydrolases"/>
    <property type="match status" value="1"/>
</dbReference>
<evidence type="ECO:0000259" key="1">
    <source>
        <dbReference type="Pfam" id="PF00931"/>
    </source>
</evidence>
<dbReference type="Pfam" id="PF00931">
    <property type="entry name" value="NB-ARC"/>
    <property type="match status" value="1"/>
</dbReference>
<dbReference type="InterPro" id="IPR056681">
    <property type="entry name" value="DUF7779"/>
</dbReference>
<dbReference type="PRINTS" id="PR00381">
    <property type="entry name" value="KINESINLIGHT"/>
</dbReference>
<dbReference type="InterPro" id="IPR011990">
    <property type="entry name" value="TPR-like_helical_dom_sf"/>
</dbReference>
<dbReference type="Pfam" id="PF25000">
    <property type="entry name" value="DUF7779"/>
    <property type="match status" value="1"/>
</dbReference>